<reference evidence="1 2" key="1">
    <citation type="submission" date="2017-03" db="EMBL/GenBank/DDBJ databases">
        <title>Widespread Adenine N6-methylation of Active Genes in Fungi.</title>
        <authorList>
            <consortium name="DOE Joint Genome Institute"/>
            <person name="Mondo S.J."/>
            <person name="Dannebaum R.O."/>
            <person name="Kuo R.C."/>
            <person name="Louie K.B."/>
            <person name="Bewick A.J."/>
            <person name="Labutti K."/>
            <person name="Haridas S."/>
            <person name="Kuo A."/>
            <person name="Salamov A."/>
            <person name="Ahrendt S.R."/>
            <person name="Lau R."/>
            <person name="Bowen B.P."/>
            <person name="Lipzen A."/>
            <person name="Sullivan W."/>
            <person name="Andreopoulos W.B."/>
            <person name="Clum A."/>
            <person name="Lindquist E."/>
            <person name="Daum C."/>
            <person name="Northen T.R."/>
            <person name="Ramamoorthy G."/>
            <person name="Schmitz R.J."/>
            <person name="Gryganskyi A."/>
            <person name="Culley D."/>
            <person name="Magnuson J."/>
            <person name="James T.Y."/>
            <person name="O'Malley M.A."/>
            <person name="Stajich J.E."/>
            <person name="Spatafora J.W."/>
            <person name="Visel A."/>
            <person name="Grigoriev I.V."/>
        </authorList>
    </citation>
    <scope>NUCLEOTIDE SEQUENCE [LARGE SCALE GENOMIC DNA]</scope>
    <source>
        <strain evidence="1 2">NRRL Y-17943</strain>
    </source>
</reference>
<gene>
    <name evidence="1" type="ORF">BD324DRAFT_628968</name>
</gene>
<comment type="caution">
    <text evidence="1">The sequence shown here is derived from an EMBL/GenBank/DDBJ whole genome shotgun (WGS) entry which is preliminary data.</text>
</comment>
<keyword evidence="2" id="KW-1185">Reference proteome</keyword>
<dbReference type="EMBL" id="NBSH01000008">
    <property type="protein sequence ID" value="ORX36466.1"/>
    <property type="molecule type" value="Genomic_DNA"/>
</dbReference>
<dbReference type="RefSeq" id="XP_021870567.1">
    <property type="nucleotide sequence ID" value="XM_022016157.1"/>
</dbReference>
<sequence length="222" mass="23614">MGIDAAAVGPFLGKPSRDDLVVALGGQSSSSSSADIKSYPDAVYHNHYSHGFSCCFNPTSTNSPDAVLSQVDIFNPPSGSVSRKKASWTGYTTPSLPIVLRFPTTSLSVPTPDGKPSTITRPDILEVEKQTTGKDFVACLGEPSRKGGGQGFVSPWLEWGDVELKSGESSIAKVGIMVELRDPGAHEVLSDEQKTKGAGGVWDRASGWTWGSLKLFDPNDKR</sequence>
<organism evidence="1 2">
    <name type="scientific">Kockovaella imperatae</name>
    <dbReference type="NCBI Taxonomy" id="4999"/>
    <lineage>
        <taxon>Eukaryota</taxon>
        <taxon>Fungi</taxon>
        <taxon>Dikarya</taxon>
        <taxon>Basidiomycota</taxon>
        <taxon>Agaricomycotina</taxon>
        <taxon>Tremellomycetes</taxon>
        <taxon>Tremellales</taxon>
        <taxon>Cuniculitremaceae</taxon>
        <taxon>Kockovaella</taxon>
    </lineage>
</organism>
<dbReference type="GeneID" id="33557966"/>
<dbReference type="Proteomes" id="UP000193218">
    <property type="component" value="Unassembled WGS sequence"/>
</dbReference>
<proteinExistence type="predicted"/>
<evidence type="ECO:0000313" key="2">
    <source>
        <dbReference type="Proteomes" id="UP000193218"/>
    </source>
</evidence>
<protein>
    <submittedName>
        <fullName evidence="1">Uncharacterized protein</fullName>
    </submittedName>
</protein>
<dbReference type="AlphaFoldDB" id="A0A1Y1UG28"/>
<name>A0A1Y1UG28_9TREE</name>
<dbReference type="InParanoid" id="A0A1Y1UG28"/>
<evidence type="ECO:0000313" key="1">
    <source>
        <dbReference type="EMBL" id="ORX36466.1"/>
    </source>
</evidence>
<accession>A0A1Y1UG28</accession>
<dbReference type="OrthoDB" id="2224399at2759"/>